<reference evidence="1 2" key="1">
    <citation type="submission" date="2020-04" db="EMBL/GenBank/DDBJ databases">
        <authorList>
            <person name="De Canck E."/>
        </authorList>
    </citation>
    <scope>NUCLEOTIDE SEQUENCE [LARGE SCALE GENOMIC DNA]</scope>
    <source>
        <strain evidence="1 2">LMG 28614</strain>
    </source>
</reference>
<organism evidence="1 2">
    <name type="scientific">Paraburkholderia ultramafica</name>
    <dbReference type="NCBI Taxonomy" id="1544867"/>
    <lineage>
        <taxon>Bacteria</taxon>
        <taxon>Pseudomonadati</taxon>
        <taxon>Pseudomonadota</taxon>
        <taxon>Betaproteobacteria</taxon>
        <taxon>Burkholderiales</taxon>
        <taxon>Burkholderiaceae</taxon>
        <taxon>Paraburkholderia</taxon>
    </lineage>
</organism>
<accession>A0A6S7B208</accession>
<dbReference type="Gene3D" id="2.60.120.200">
    <property type="match status" value="1"/>
</dbReference>
<proteinExistence type="predicted"/>
<dbReference type="InterPro" id="IPR025975">
    <property type="entry name" value="Polysacc_lyase"/>
</dbReference>
<gene>
    <name evidence="1" type="ORF">LMG28614_00352</name>
</gene>
<evidence type="ECO:0008006" key="3">
    <source>
        <dbReference type="Google" id="ProtNLM"/>
    </source>
</evidence>
<keyword evidence="2" id="KW-1185">Reference proteome</keyword>
<evidence type="ECO:0000313" key="1">
    <source>
        <dbReference type="EMBL" id="CAB3777082.1"/>
    </source>
</evidence>
<dbReference type="Proteomes" id="UP000494365">
    <property type="component" value="Unassembled WGS sequence"/>
</dbReference>
<dbReference type="AlphaFoldDB" id="A0A6S7B208"/>
<name>A0A6S7B208_9BURK</name>
<dbReference type="EMBL" id="CADIKK010000001">
    <property type="protein sequence ID" value="CAB3777082.1"/>
    <property type="molecule type" value="Genomic_DNA"/>
</dbReference>
<sequence length="273" mass="29995">MRRAHIDVISSCRWKVIWILGTLCSVANAQDMEEVWIDPKMAALVSTYDKLFSTDWRYGIDSSIGVQANPGDITVVDDPVVAGRKAIRVQISKSENFSKIANGTPRAELIFPKVVSFSQGPDYLLRWSTFIPTGFTFDAKQAVIITQVHQGTWTGGPTIALSLLGKQYAISERGGVNTTAVSAGKWLCCADTDKGRWVNWALRYVADDSGHHASTQLWKDGRSVFASQGVPNAYIGVQDAYLKMGLYKAGWNTSSSEVSEMTLFFGPVSVSRK</sequence>
<protein>
    <recommendedName>
        <fullName evidence="3">Polysaccharide lyase-like protein</fullName>
    </recommendedName>
</protein>
<dbReference type="Pfam" id="PF14099">
    <property type="entry name" value="Polysacc_lyase"/>
    <property type="match status" value="1"/>
</dbReference>
<evidence type="ECO:0000313" key="2">
    <source>
        <dbReference type="Proteomes" id="UP000494365"/>
    </source>
</evidence>